<dbReference type="GO" id="GO:0005634">
    <property type="term" value="C:nucleus"/>
    <property type="evidence" value="ECO:0007669"/>
    <property type="project" value="UniProtKB-SubCell"/>
</dbReference>
<organism evidence="8 9">
    <name type="scientific">Ladona fulva</name>
    <name type="common">Scarce chaser dragonfly</name>
    <name type="synonym">Libellula fulva</name>
    <dbReference type="NCBI Taxonomy" id="123851"/>
    <lineage>
        <taxon>Eukaryota</taxon>
        <taxon>Metazoa</taxon>
        <taxon>Ecdysozoa</taxon>
        <taxon>Arthropoda</taxon>
        <taxon>Hexapoda</taxon>
        <taxon>Insecta</taxon>
        <taxon>Pterygota</taxon>
        <taxon>Palaeoptera</taxon>
        <taxon>Odonata</taxon>
        <taxon>Epiprocta</taxon>
        <taxon>Anisoptera</taxon>
        <taxon>Libelluloidea</taxon>
        <taxon>Libellulidae</taxon>
        <taxon>Ladona</taxon>
    </lineage>
</organism>
<comment type="similarity">
    <text evidence="3">Belongs to the exportin family.</text>
</comment>
<gene>
    <name evidence="8" type="ORF">J437_LFUL019469</name>
</gene>
<evidence type="ECO:0000256" key="7">
    <source>
        <dbReference type="ARBA" id="ARBA00023242"/>
    </source>
</evidence>
<keyword evidence="7" id="KW-0539">Nucleus</keyword>
<evidence type="ECO:0000256" key="4">
    <source>
        <dbReference type="ARBA" id="ARBA00022448"/>
    </source>
</evidence>
<dbReference type="Proteomes" id="UP000792457">
    <property type="component" value="Unassembled WGS sequence"/>
</dbReference>
<name>A0A8K0KQZ6_LADFU</name>
<evidence type="ECO:0000256" key="6">
    <source>
        <dbReference type="ARBA" id="ARBA00022927"/>
    </source>
</evidence>
<evidence type="ECO:0000256" key="1">
    <source>
        <dbReference type="ARBA" id="ARBA00004123"/>
    </source>
</evidence>
<dbReference type="GO" id="GO:0006611">
    <property type="term" value="P:protein export from nucleus"/>
    <property type="evidence" value="ECO:0007669"/>
    <property type="project" value="InterPro"/>
</dbReference>
<evidence type="ECO:0000313" key="9">
    <source>
        <dbReference type="Proteomes" id="UP000792457"/>
    </source>
</evidence>
<comment type="caution">
    <text evidence="8">The sequence shown here is derived from an EMBL/GenBank/DDBJ whole genome shotgun (WGS) entry which is preliminary data.</text>
</comment>
<proteinExistence type="inferred from homology"/>
<evidence type="ECO:0000256" key="5">
    <source>
        <dbReference type="ARBA" id="ARBA00022490"/>
    </source>
</evidence>
<dbReference type="OrthoDB" id="10261013at2759"/>
<sequence>MGTSFSSSLLDALLGPDSLRAALEATSNPHGSALVVRFLQLLQLVVVEPWHTFERFVPTAISLCTDHIHPLLEQHPSPDVSAALLDVLSDALFHQWHRFFVPRTVRDGANPVVNGQDMESVPEGRAHFLAAMRVFGHALLGEDIALFGRTLAALLRLHEKWGLFQKTLFRREVMPPLVSALLWVGVASRGPPSLLHADDLASVLGALHSSDPCNFRSSFLPGFLSDPRLGLSGAQAASLANDFNSVVGQ</sequence>
<evidence type="ECO:0000313" key="8">
    <source>
        <dbReference type="EMBL" id="KAG8239874.1"/>
    </source>
</evidence>
<protein>
    <submittedName>
        <fullName evidence="8">Uncharacterized protein</fullName>
    </submittedName>
</protein>
<keyword evidence="5" id="KW-0963">Cytoplasm</keyword>
<keyword evidence="4" id="KW-0813">Transport</keyword>
<reference evidence="8" key="2">
    <citation type="submission" date="2017-10" db="EMBL/GenBank/DDBJ databases">
        <title>Ladona fulva Genome sequencing and assembly.</title>
        <authorList>
            <person name="Murali S."/>
            <person name="Richards S."/>
            <person name="Bandaranaike D."/>
            <person name="Bellair M."/>
            <person name="Blankenburg K."/>
            <person name="Chao H."/>
            <person name="Dinh H."/>
            <person name="Doddapaneni H."/>
            <person name="Dugan-Rocha S."/>
            <person name="Elkadiri S."/>
            <person name="Gnanaolivu R."/>
            <person name="Hernandez B."/>
            <person name="Skinner E."/>
            <person name="Javaid M."/>
            <person name="Lee S."/>
            <person name="Li M."/>
            <person name="Ming W."/>
            <person name="Munidasa M."/>
            <person name="Muniz J."/>
            <person name="Nguyen L."/>
            <person name="Hughes D."/>
            <person name="Osuji N."/>
            <person name="Pu L.-L."/>
            <person name="Puazo M."/>
            <person name="Qu C."/>
            <person name="Quiroz J."/>
            <person name="Raj R."/>
            <person name="Weissenberger G."/>
            <person name="Xin Y."/>
            <person name="Zou X."/>
            <person name="Han Y."/>
            <person name="Worley K."/>
            <person name="Muzny D."/>
            <person name="Gibbs R."/>
        </authorList>
    </citation>
    <scope>NUCLEOTIDE SEQUENCE</scope>
    <source>
        <strain evidence="8">Sampled in the wild</strain>
    </source>
</reference>
<dbReference type="PANTHER" id="PTHR21452">
    <property type="entry name" value="EXPORTIN-6"/>
    <property type="match status" value="1"/>
</dbReference>
<keyword evidence="6" id="KW-0653">Protein transport</keyword>
<accession>A0A8K0KQZ6</accession>
<feature type="non-terminal residue" evidence="8">
    <location>
        <position position="249"/>
    </location>
</feature>
<dbReference type="EMBL" id="KZ310130">
    <property type="protein sequence ID" value="KAG8239874.1"/>
    <property type="molecule type" value="Genomic_DNA"/>
</dbReference>
<dbReference type="PANTHER" id="PTHR21452:SF4">
    <property type="entry name" value="EXPORTIN-6"/>
    <property type="match status" value="1"/>
</dbReference>
<comment type="subcellular location">
    <subcellularLocation>
        <location evidence="2">Cytoplasm</location>
    </subcellularLocation>
    <subcellularLocation>
        <location evidence="1">Nucleus</location>
    </subcellularLocation>
</comment>
<dbReference type="GO" id="GO:0005737">
    <property type="term" value="C:cytoplasm"/>
    <property type="evidence" value="ECO:0007669"/>
    <property type="project" value="UniProtKB-SubCell"/>
</dbReference>
<keyword evidence="9" id="KW-1185">Reference proteome</keyword>
<dbReference type="GO" id="GO:0005049">
    <property type="term" value="F:nuclear export signal receptor activity"/>
    <property type="evidence" value="ECO:0007669"/>
    <property type="project" value="InterPro"/>
</dbReference>
<reference evidence="8" key="1">
    <citation type="submission" date="2013-04" db="EMBL/GenBank/DDBJ databases">
        <authorList>
            <person name="Qu J."/>
            <person name="Murali S.C."/>
            <person name="Bandaranaike D."/>
            <person name="Bellair M."/>
            <person name="Blankenburg K."/>
            <person name="Chao H."/>
            <person name="Dinh H."/>
            <person name="Doddapaneni H."/>
            <person name="Downs B."/>
            <person name="Dugan-Rocha S."/>
            <person name="Elkadiri S."/>
            <person name="Gnanaolivu R.D."/>
            <person name="Hernandez B."/>
            <person name="Javaid M."/>
            <person name="Jayaseelan J.C."/>
            <person name="Lee S."/>
            <person name="Li M."/>
            <person name="Ming W."/>
            <person name="Munidasa M."/>
            <person name="Muniz J."/>
            <person name="Nguyen L."/>
            <person name="Ongeri F."/>
            <person name="Osuji N."/>
            <person name="Pu L.-L."/>
            <person name="Puazo M."/>
            <person name="Qu C."/>
            <person name="Quiroz J."/>
            <person name="Raj R."/>
            <person name="Weissenberger G."/>
            <person name="Xin Y."/>
            <person name="Zou X."/>
            <person name="Han Y."/>
            <person name="Richards S."/>
            <person name="Worley K."/>
            <person name="Muzny D."/>
            <person name="Gibbs R."/>
        </authorList>
    </citation>
    <scope>NUCLEOTIDE SEQUENCE</scope>
    <source>
        <strain evidence="8">Sampled in the wild</strain>
    </source>
</reference>
<dbReference type="InterPro" id="IPR040016">
    <property type="entry name" value="XPO6"/>
</dbReference>
<evidence type="ECO:0000256" key="3">
    <source>
        <dbReference type="ARBA" id="ARBA00009466"/>
    </source>
</evidence>
<evidence type="ECO:0000256" key="2">
    <source>
        <dbReference type="ARBA" id="ARBA00004496"/>
    </source>
</evidence>
<dbReference type="AlphaFoldDB" id="A0A8K0KQZ6"/>